<feature type="domain" description="Polymerase beta nucleotidyltransferase" evidence="1">
    <location>
        <begin position="21"/>
        <end position="95"/>
    </location>
</feature>
<dbReference type="GO" id="GO:0016740">
    <property type="term" value="F:transferase activity"/>
    <property type="evidence" value="ECO:0007669"/>
    <property type="project" value="UniProtKB-KW"/>
</dbReference>
<evidence type="ECO:0000259" key="1">
    <source>
        <dbReference type="Pfam" id="PF18765"/>
    </source>
</evidence>
<organism evidence="2 3">
    <name type="scientific">Aliarcobacter cryaerophilus</name>
    <dbReference type="NCBI Taxonomy" id="28198"/>
    <lineage>
        <taxon>Bacteria</taxon>
        <taxon>Pseudomonadati</taxon>
        <taxon>Campylobacterota</taxon>
        <taxon>Epsilonproteobacteria</taxon>
        <taxon>Campylobacterales</taxon>
        <taxon>Arcobacteraceae</taxon>
        <taxon>Aliarcobacter</taxon>
    </lineage>
</organism>
<dbReference type="AlphaFoldDB" id="A0A7G9LPX2"/>
<dbReference type="InterPro" id="IPR041633">
    <property type="entry name" value="Polbeta"/>
</dbReference>
<dbReference type="Pfam" id="PF18765">
    <property type="entry name" value="Polbeta"/>
    <property type="match status" value="1"/>
</dbReference>
<dbReference type="RefSeq" id="WP_187474890.1">
    <property type="nucleotide sequence ID" value="NZ_CP060693.1"/>
</dbReference>
<name>A0A7G9LPX2_9BACT</name>
<dbReference type="SUPFAM" id="SSF81301">
    <property type="entry name" value="Nucleotidyltransferase"/>
    <property type="match status" value="1"/>
</dbReference>
<dbReference type="CDD" id="cd05403">
    <property type="entry name" value="NT_KNTase_like"/>
    <property type="match status" value="1"/>
</dbReference>
<evidence type="ECO:0000313" key="2">
    <source>
        <dbReference type="EMBL" id="QNM90671.1"/>
    </source>
</evidence>
<dbReference type="Gene3D" id="3.30.460.10">
    <property type="entry name" value="Beta Polymerase, domain 2"/>
    <property type="match status" value="1"/>
</dbReference>
<accession>A0A7G9LPX2</accession>
<dbReference type="InterPro" id="IPR043519">
    <property type="entry name" value="NT_sf"/>
</dbReference>
<protein>
    <submittedName>
        <fullName evidence="2">Nucleotidyltransferase domain-containing protein</fullName>
    </submittedName>
</protein>
<dbReference type="Proteomes" id="UP000515842">
    <property type="component" value="Chromosome"/>
</dbReference>
<reference evidence="2 3" key="1">
    <citation type="journal article" date="2020" name="Front. Microbiol.">
        <title>Genomic Analysis and Antimicrobial Resistance of Aliarcobacter cryaerophilus Strains From German Water Poultry.</title>
        <authorList>
            <person name="Muller E."/>
            <person name="Hotzel H."/>
            <person name="Ahlers C."/>
            <person name="Hanel I."/>
            <person name="Tomaso H."/>
            <person name="Abdel-Glil M.Y."/>
        </authorList>
    </citation>
    <scope>NUCLEOTIDE SEQUENCE [LARGE SCALE GENOMIC DNA]</scope>
    <source>
        <strain evidence="2 3">16CS1285-4</strain>
    </source>
</reference>
<sequence length="108" mass="12933">MKFVQKEFGMKKEEILHKLKEIKPLYEKEGLEILGLFGSYAKDTQNEFSDIDIAYRLDYNKFSQKYVDGFSKLLRIEEMKDELKKIFRKNIDFVPDKNKKILQGIIYV</sequence>
<gene>
    <name evidence="2" type="ORF">HOO34_02765</name>
</gene>
<keyword evidence="2" id="KW-0808">Transferase</keyword>
<evidence type="ECO:0000313" key="3">
    <source>
        <dbReference type="Proteomes" id="UP000515842"/>
    </source>
</evidence>
<dbReference type="EMBL" id="CP060693">
    <property type="protein sequence ID" value="QNM90671.1"/>
    <property type="molecule type" value="Genomic_DNA"/>
</dbReference>
<proteinExistence type="predicted"/>